<protein>
    <submittedName>
        <fullName evidence="1">Uncharacterized protein</fullName>
    </submittedName>
</protein>
<dbReference type="Proteomes" id="UP000696573">
    <property type="component" value="Unassembled WGS sequence"/>
</dbReference>
<dbReference type="EMBL" id="CABFNQ020000697">
    <property type="protein sequence ID" value="CAH0024536.1"/>
    <property type="molecule type" value="Genomic_DNA"/>
</dbReference>
<accession>A0A9N9YN35</accession>
<feature type="non-terminal residue" evidence="1">
    <location>
        <position position="1"/>
    </location>
</feature>
<feature type="non-terminal residue" evidence="1">
    <location>
        <position position="64"/>
    </location>
</feature>
<gene>
    <name evidence="1" type="ORF">CRHIZ90672A_00017950</name>
</gene>
<evidence type="ECO:0000313" key="2">
    <source>
        <dbReference type="Proteomes" id="UP000696573"/>
    </source>
</evidence>
<evidence type="ECO:0000313" key="1">
    <source>
        <dbReference type="EMBL" id="CAH0024536.1"/>
    </source>
</evidence>
<keyword evidence="2" id="KW-1185">Reference proteome</keyword>
<name>A0A9N9YN35_9HYPO</name>
<comment type="caution">
    <text evidence="1">The sequence shown here is derived from an EMBL/GenBank/DDBJ whole genome shotgun (WGS) entry which is preliminary data.</text>
</comment>
<reference evidence="1" key="1">
    <citation type="submission" date="2021-10" db="EMBL/GenBank/DDBJ databases">
        <authorList>
            <person name="Piombo E."/>
        </authorList>
    </citation>
    <scope>NUCLEOTIDE SEQUENCE</scope>
</reference>
<organism evidence="1 2">
    <name type="scientific">Clonostachys rhizophaga</name>
    <dbReference type="NCBI Taxonomy" id="160324"/>
    <lineage>
        <taxon>Eukaryota</taxon>
        <taxon>Fungi</taxon>
        <taxon>Dikarya</taxon>
        <taxon>Ascomycota</taxon>
        <taxon>Pezizomycotina</taxon>
        <taxon>Sordariomycetes</taxon>
        <taxon>Hypocreomycetidae</taxon>
        <taxon>Hypocreales</taxon>
        <taxon>Bionectriaceae</taxon>
        <taxon>Clonostachys</taxon>
    </lineage>
</organism>
<sequence>YCDPEEPVSSTRHGCVVPISKKQNSTDTPSSAAQLQQTAFFSSTYDHISTAPSCDKYNYSKLVP</sequence>
<dbReference type="AlphaFoldDB" id="A0A9N9YN35"/>
<proteinExistence type="predicted"/>